<feature type="transmembrane region" description="Helical" evidence="8">
    <location>
        <begin position="658"/>
        <end position="679"/>
    </location>
</feature>
<protein>
    <submittedName>
        <fullName evidence="10">Putative membrane protein</fullName>
    </submittedName>
</protein>
<organism evidence="10 11">
    <name type="scientific">Patulibacter medicamentivorans</name>
    <dbReference type="NCBI Taxonomy" id="1097667"/>
    <lineage>
        <taxon>Bacteria</taxon>
        <taxon>Bacillati</taxon>
        <taxon>Actinomycetota</taxon>
        <taxon>Thermoleophilia</taxon>
        <taxon>Solirubrobacterales</taxon>
        <taxon>Patulibacteraceae</taxon>
        <taxon>Patulibacter</taxon>
    </lineage>
</organism>
<evidence type="ECO:0000256" key="2">
    <source>
        <dbReference type="ARBA" id="ARBA00010157"/>
    </source>
</evidence>
<dbReference type="Pfam" id="PF03176">
    <property type="entry name" value="MMPL"/>
    <property type="match status" value="2"/>
</dbReference>
<feature type="domain" description="Membrane transport protein MMPL" evidence="9">
    <location>
        <begin position="595"/>
        <end position="791"/>
    </location>
</feature>
<evidence type="ECO:0000256" key="7">
    <source>
        <dbReference type="SAM" id="MobiDB-lite"/>
    </source>
</evidence>
<comment type="subcellular location">
    <subcellularLocation>
        <location evidence="1">Cell membrane</location>
        <topology evidence="1">Multi-pass membrane protein</topology>
    </subcellularLocation>
</comment>
<evidence type="ECO:0000259" key="9">
    <source>
        <dbReference type="Pfam" id="PF03176"/>
    </source>
</evidence>
<feature type="transmembrane region" description="Helical" evidence="8">
    <location>
        <begin position="451"/>
        <end position="472"/>
    </location>
</feature>
<comment type="similarity">
    <text evidence="2">Belongs to the resistance-nodulation-cell division (RND) (TC 2.A.6) family. MmpL subfamily.</text>
</comment>
<feature type="region of interest" description="Disordered" evidence="7">
    <location>
        <begin position="791"/>
        <end position="843"/>
    </location>
</feature>
<feature type="transmembrane region" description="Helical" evidence="8">
    <location>
        <begin position="634"/>
        <end position="651"/>
    </location>
</feature>
<evidence type="ECO:0000313" key="11">
    <source>
        <dbReference type="Proteomes" id="UP000005143"/>
    </source>
</evidence>
<name>H0E7N3_9ACTN</name>
<evidence type="ECO:0000313" key="10">
    <source>
        <dbReference type="EMBL" id="EHN10307.1"/>
    </source>
</evidence>
<evidence type="ECO:0000256" key="3">
    <source>
        <dbReference type="ARBA" id="ARBA00022475"/>
    </source>
</evidence>
<feature type="transmembrane region" description="Helical" evidence="8">
    <location>
        <begin position="396"/>
        <end position="416"/>
    </location>
</feature>
<dbReference type="PANTHER" id="PTHR33406:SF6">
    <property type="entry name" value="MEMBRANE PROTEIN YDGH-RELATED"/>
    <property type="match status" value="1"/>
</dbReference>
<dbReference type="SUPFAM" id="SSF82866">
    <property type="entry name" value="Multidrug efflux transporter AcrB transmembrane domain"/>
    <property type="match status" value="2"/>
</dbReference>
<feature type="transmembrane region" description="Helical" evidence="8">
    <location>
        <begin position="733"/>
        <end position="753"/>
    </location>
</feature>
<feature type="transmembrane region" description="Helical" evidence="8">
    <location>
        <begin position="363"/>
        <end position="384"/>
    </location>
</feature>
<feature type="transmembrane region" description="Helical" evidence="8">
    <location>
        <begin position="685"/>
        <end position="705"/>
    </location>
</feature>
<keyword evidence="5 8" id="KW-1133">Transmembrane helix</keyword>
<dbReference type="InterPro" id="IPR050545">
    <property type="entry name" value="Mycobact_MmpL"/>
</dbReference>
<keyword evidence="6 8" id="KW-0472">Membrane</keyword>
<dbReference type="Proteomes" id="UP000005143">
    <property type="component" value="Unassembled WGS sequence"/>
</dbReference>
<evidence type="ECO:0000256" key="8">
    <source>
        <dbReference type="SAM" id="Phobius"/>
    </source>
</evidence>
<dbReference type="AlphaFoldDB" id="H0E7N3"/>
<gene>
    <name evidence="10" type="ORF">PAI11_28370</name>
</gene>
<evidence type="ECO:0000256" key="4">
    <source>
        <dbReference type="ARBA" id="ARBA00022692"/>
    </source>
</evidence>
<feature type="transmembrane region" description="Helical" evidence="8">
    <location>
        <begin position="266"/>
        <end position="285"/>
    </location>
</feature>
<feature type="transmembrane region" description="Helical" evidence="8">
    <location>
        <begin position="292"/>
        <end position="312"/>
    </location>
</feature>
<keyword evidence="4 8" id="KW-0812">Transmembrane</keyword>
<sequence>MSDNRRALGLVGVVLVAVVAAIGVLRLSPTPVSQLLAGSGSREGAATERQERAFGGEPIVVSVTGELGTTLSPSGLVALVGLEGRLAKLDGVKAVFGPGTFINQTIVQAERLISRQLGPVATRAARAASRAERAARRNGASATAATRAGEQARLAALGPAREQFEQMLVRFGAIGMPSLSNRSYVNAVVFGAGVVPKARFRWLFPDGEHALIVVRPKAGLGDGEVLALGRRVRALAGAAKLPGAKLTVGGAPLVAAAVAHEVPTELLRLAPLALLVMAIVLLVGLRRRATVLALLGLAAAAATLSVLLASGIGLGLTAATVAGLPVILGLAVDYAVQLHARHRELRRAGRAPRQAAIGARRSLTGVLGLSAGAVVAGGLVLHLSRVPLLERLGSTLAIGAVAALAVVLAIGPRVLVSLDARGGDRERTEPAARPAGGRLGRLRLPSLPRPLRPLAIGALVVLVAAGLVLSTMSKVESDVARLAPGDLPELRDAQAVQRQVGSVGELRIALRGDVTSPATITWLRSLGSQATRIDRRIVPGPNLGEILGGDGTPTRKQVDGLLKLVPPYLVAPVLDGRQAELSFGIPFVDGREQAALAERISDRLADPPAGVRADPAGLVATAAYSLRQLESTRHWLLLACVLLVGGLLFVVRRSWSRALVPLVPALAGVGVAGLLVALLDLRLSPMAAALEPTGLAIGVEFGLLMEARYEAFRARGLDPAAAARNATRTIGRAVALSAATVAAGFLVLAASRLGMLQQLGLLVAVEVIVCAVVAVWAVPRLAAAIERRTVAPGPAPRGSGRRRPDGGDRPARDGSPREGEGGRAPRSPAAEGDPLTATAGGRR</sequence>
<dbReference type="GO" id="GO:0005886">
    <property type="term" value="C:plasma membrane"/>
    <property type="evidence" value="ECO:0007669"/>
    <property type="project" value="UniProtKB-SubCell"/>
</dbReference>
<dbReference type="Gene3D" id="1.20.1640.10">
    <property type="entry name" value="Multidrug efflux transporter AcrB transmembrane domain"/>
    <property type="match status" value="2"/>
</dbReference>
<dbReference type="PANTHER" id="PTHR33406">
    <property type="entry name" value="MEMBRANE PROTEIN MJ1562-RELATED"/>
    <property type="match status" value="1"/>
</dbReference>
<dbReference type="PATRIC" id="fig|1097667.3.peg.2813"/>
<feature type="transmembrane region" description="Helical" evidence="8">
    <location>
        <begin position="318"/>
        <end position="336"/>
    </location>
</feature>
<evidence type="ECO:0000256" key="5">
    <source>
        <dbReference type="ARBA" id="ARBA00022989"/>
    </source>
</evidence>
<proteinExistence type="inferred from homology"/>
<evidence type="ECO:0000256" key="6">
    <source>
        <dbReference type="ARBA" id="ARBA00023136"/>
    </source>
</evidence>
<dbReference type="EMBL" id="AGUD01000227">
    <property type="protein sequence ID" value="EHN10307.1"/>
    <property type="molecule type" value="Genomic_DNA"/>
</dbReference>
<keyword evidence="3" id="KW-1003">Cell membrane</keyword>
<feature type="transmembrane region" description="Helical" evidence="8">
    <location>
        <begin position="759"/>
        <end position="778"/>
    </location>
</feature>
<reference evidence="10 11" key="1">
    <citation type="journal article" date="2013" name="Biodegradation">
        <title>Quantitative proteomic analysis of ibuprofen-degrading Patulibacter sp. strain I11.</title>
        <authorList>
            <person name="Almeida B."/>
            <person name="Kjeldal H."/>
            <person name="Lolas I."/>
            <person name="Knudsen A.D."/>
            <person name="Carvalho G."/>
            <person name="Nielsen K.L."/>
            <person name="Barreto Crespo M.T."/>
            <person name="Stensballe A."/>
            <person name="Nielsen J.L."/>
        </authorList>
    </citation>
    <scope>NUCLEOTIDE SEQUENCE [LARGE SCALE GENOMIC DNA]</scope>
    <source>
        <strain evidence="10 11">I11</strain>
    </source>
</reference>
<evidence type="ECO:0000256" key="1">
    <source>
        <dbReference type="ARBA" id="ARBA00004651"/>
    </source>
</evidence>
<dbReference type="InterPro" id="IPR004869">
    <property type="entry name" value="MMPL_dom"/>
</dbReference>
<keyword evidence="11" id="KW-1185">Reference proteome</keyword>
<comment type="caution">
    <text evidence="10">The sequence shown here is derived from an EMBL/GenBank/DDBJ whole genome shotgun (WGS) entry which is preliminary data.</text>
</comment>
<accession>H0E7N3</accession>
<feature type="domain" description="Membrane transport protein MMPL" evidence="9">
    <location>
        <begin position="205"/>
        <end position="421"/>
    </location>
</feature>
<feature type="compositionally biased region" description="Basic and acidic residues" evidence="7">
    <location>
        <begin position="802"/>
        <end position="823"/>
    </location>
</feature>